<name>A0AAV4Y4W6_CAEEX</name>
<sequence length="86" mass="9740">MQLYRKAVLSAVFLQISISKHPLPGSKESSARRLLHAPAVTPCAGKQGHRSEEVTTLTISQIWERARAWLRRRRGPFLFVLTAGFR</sequence>
<accession>A0AAV4Y4W6</accession>
<organism evidence="1 2">
    <name type="scientific">Caerostris extrusa</name>
    <name type="common">Bark spider</name>
    <name type="synonym">Caerostris bankana</name>
    <dbReference type="NCBI Taxonomy" id="172846"/>
    <lineage>
        <taxon>Eukaryota</taxon>
        <taxon>Metazoa</taxon>
        <taxon>Ecdysozoa</taxon>
        <taxon>Arthropoda</taxon>
        <taxon>Chelicerata</taxon>
        <taxon>Arachnida</taxon>
        <taxon>Araneae</taxon>
        <taxon>Araneomorphae</taxon>
        <taxon>Entelegynae</taxon>
        <taxon>Araneoidea</taxon>
        <taxon>Araneidae</taxon>
        <taxon>Caerostris</taxon>
    </lineage>
</organism>
<keyword evidence="2" id="KW-1185">Reference proteome</keyword>
<protein>
    <recommendedName>
        <fullName evidence="3">Secreted protein</fullName>
    </recommendedName>
</protein>
<evidence type="ECO:0000313" key="2">
    <source>
        <dbReference type="Proteomes" id="UP001054945"/>
    </source>
</evidence>
<proteinExistence type="predicted"/>
<evidence type="ECO:0000313" key="1">
    <source>
        <dbReference type="EMBL" id="GIZ02148.1"/>
    </source>
</evidence>
<gene>
    <name evidence="1" type="ORF">CEXT_606531</name>
</gene>
<reference evidence="1 2" key="1">
    <citation type="submission" date="2021-06" db="EMBL/GenBank/DDBJ databases">
        <title>Caerostris extrusa draft genome.</title>
        <authorList>
            <person name="Kono N."/>
            <person name="Arakawa K."/>
        </authorList>
    </citation>
    <scope>NUCLEOTIDE SEQUENCE [LARGE SCALE GENOMIC DNA]</scope>
</reference>
<dbReference type="EMBL" id="BPLR01018761">
    <property type="protein sequence ID" value="GIZ02148.1"/>
    <property type="molecule type" value="Genomic_DNA"/>
</dbReference>
<dbReference type="Proteomes" id="UP001054945">
    <property type="component" value="Unassembled WGS sequence"/>
</dbReference>
<dbReference type="AlphaFoldDB" id="A0AAV4Y4W6"/>
<evidence type="ECO:0008006" key="3">
    <source>
        <dbReference type="Google" id="ProtNLM"/>
    </source>
</evidence>
<comment type="caution">
    <text evidence="1">The sequence shown here is derived from an EMBL/GenBank/DDBJ whole genome shotgun (WGS) entry which is preliminary data.</text>
</comment>